<dbReference type="Gene3D" id="3.30.60.20">
    <property type="match status" value="1"/>
</dbReference>
<reference evidence="19 20" key="2">
    <citation type="submission" date="2018-11" db="EMBL/GenBank/DDBJ databases">
        <authorList>
            <consortium name="Pathogen Informatics"/>
        </authorList>
    </citation>
    <scope>NUCLEOTIDE SEQUENCE [LARGE SCALE GENOMIC DNA]</scope>
    <source>
        <strain evidence="19 20">MHpl1</strain>
    </source>
</reference>
<dbReference type="InterPro" id="IPR008271">
    <property type="entry name" value="Ser/Thr_kinase_AS"/>
</dbReference>
<comment type="cofactor">
    <cofactor evidence="1">
        <name>Mg(2+)</name>
        <dbReference type="ChEBI" id="CHEBI:18420"/>
    </cofactor>
</comment>
<keyword evidence="8 13" id="KW-0547">Nucleotide-binding</keyword>
<keyword evidence="9" id="KW-0418">Kinase</keyword>
<keyword evidence="5" id="KW-0723">Serine/threonine-protein kinase</keyword>
<dbReference type="PROSITE" id="PS50011">
    <property type="entry name" value="PROTEIN_KINASE_DOM"/>
    <property type="match status" value="1"/>
</dbReference>
<evidence type="ECO:0000256" key="7">
    <source>
        <dbReference type="ARBA" id="ARBA00022679"/>
    </source>
</evidence>
<dbReference type="InterPro" id="IPR011009">
    <property type="entry name" value="Kinase-like_dom_sf"/>
</dbReference>
<keyword evidence="7" id="KW-0808">Transferase</keyword>
<evidence type="ECO:0000256" key="1">
    <source>
        <dbReference type="ARBA" id="ARBA00001946"/>
    </source>
</evidence>
<dbReference type="GO" id="GO:0031032">
    <property type="term" value="P:actomyosin structure organization"/>
    <property type="evidence" value="ECO:0007669"/>
    <property type="project" value="TreeGrafter"/>
</dbReference>
<dbReference type="FunFam" id="3.30.200.20:FF:000017">
    <property type="entry name" value="Non-specific serine/threonine protein kinase"/>
    <property type="match status" value="1"/>
</dbReference>
<organism evidence="21">
    <name type="scientific">Haemonchus placei</name>
    <name type="common">Barber's pole worm</name>
    <dbReference type="NCBI Taxonomy" id="6290"/>
    <lineage>
        <taxon>Eukaryota</taxon>
        <taxon>Metazoa</taxon>
        <taxon>Ecdysozoa</taxon>
        <taxon>Nematoda</taxon>
        <taxon>Chromadorea</taxon>
        <taxon>Rhabditida</taxon>
        <taxon>Rhabditina</taxon>
        <taxon>Rhabditomorpha</taxon>
        <taxon>Strongyloidea</taxon>
        <taxon>Trichostrongylidae</taxon>
        <taxon>Haemonchus</taxon>
    </lineage>
</organism>
<dbReference type="Pfam" id="PF00069">
    <property type="entry name" value="Pkinase"/>
    <property type="match status" value="1"/>
</dbReference>
<dbReference type="PANTHER" id="PTHR22988:SF73">
    <property type="entry name" value="RHO-ASSOCIATED PROTEIN KINASE"/>
    <property type="match status" value="1"/>
</dbReference>
<dbReference type="Gene3D" id="3.30.200.20">
    <property type="entry name" value="Phosphorylase Kinase, domain 1"/>
    <property type="match status" value="2"/>
</dbReference>
<sequence>MVESALVGHLLDPRSPLNIESLLVILFYRDSYDKLSITDQQVIEQVSQHRLKGSDFRLLKVIGRGAFGEVQLVRHTQTNCVYAMKLLNKDDMIKRSDSAFFWEERDIMAHANSDWIVRLHYAFQDQRYLYMVMEYMPGGDLVNLMTTYDVPEKWTRFYAAELVEALAALHSMGYIHRDVKPDNMLISRSGHIKLADFGTCVKMNKNGVIKCSTAVGTPDYIAPEILQNQGKEAEFGTEVDWWAVGVFIYEMLIGETPFFAEALVSTYSNIMDHKNSLRPAVCKAYDSRCNPGASVPFFLSIFGSATPPVIPELKGDDDTTHFEPMTESFQLPKTFIGNQLPFIGFTYSNELRKVADQYKNLVENERLARQIAETNVNEFDKEKTMLKEEVKQLVARHEKVFVTVFISSLSVKASIMIPATFINFFLRKLDLEKAHKRAVIVKLEEEMAKRVDKKGGKHITKADLLKKDREIVSVRRYKKLIAAIIKFLNNSSFFSFLKPMFLTAFNQVTYQLFLMFSIFALIFRASCGIVCRQNSFYYQNFFSQLCHVRLVTAADVRVADAEQIRRIFHVSCSCREYCLCLFFHLRLYSSLQESWKSHDFQELTFHMSTYCDICSKKLSDLVRPPPAYECKNNRRFSTSYLLQRVMATQSSNPISRVSSKIRHQPSHSHSGSIN</sequence>
<evidence type="ECO:0000313" key="20">
    <source>
        <dbReference type="Proteomes" id="UP000268014"/>
    </source>
</evidence>
<protein>
    <recommendedName>
        <fullName evidence="3">non-specific serine/threonine protein kinase</fullName>
        <ecNumber evidence="3">2.7.11.1</ecNumber>
    </recommendedName>
</protein>
<keyword evidence="16" id="KW-0812">Transmembrane</keyword>
<evidence type="ECO:0000259" key="18">
    <source>
        <dbReference type="PROSITE" id="PS51285"/>
    </source>
</evidence>
<dbReference type="InterPro" id="IPR050839">
    <property type="entry name" value="Rho-assoc_Ser/Thr_Kinase"/>
</dbReference>
<evidence type="ECO:0000256" key="13">
    <source>
        <dbReference type="PROSITE-ProRule" id="PRU10141"/>
    </source>
</evidence>
<dbReference type="EMBL" id="UZAF01017197">
    <property type="protein sequence ID" value="VDO39009.1"/>
    <property type="molecule type" value="Genomic_DNA"/>
</dbReference>
<dbReference type="STRING" id="6290.A0A0N4WGR7"/>
<dbReference type="Gene3D" id="1.10.510.10">
    <property type="entry name" value="Transferase(Phosphotransferase) domain 1"/>
    <property type="match status" value="1"/>
</dbReference>
<dbReference type="InterPro" id="IPR000719">
    <property type="entry name" value="Prot_kinase_dom"/>
</dbReference>
<feature type="coiled-coil region" evidence="14">
    <location>
        <begin position="369"/>
        <end position="396"/>
    </location>
</feature>
<keyword evidence="16" id="KW-1133">Transmembrane helix</keyword>
<feature type="region of interest" description="Disordered" evidence="15">
    <location>
        <begin position="651"/>
        <end position="674"/>
    </location>
</feature>
<evidence type="ECO:0000256" key="8">
    <source>
        <dbReference type="ARBA" id="ARBA00022741"/>
    </source>
</evidence>
<evidence type="ECO:0000256" key="9">
    <source>
        <dbReference type="ARBA" id="ARBA00022777"/>
    </source>
</evidence>
<dbReference type="GO" id="GO:0000281">
    <property type="term" value="P:mitotic cytokinesis"/>
    <property type="evidence" value="ECO:0007669"/>
    <property type="project" value="TreeGrafter"/>
</dbReference>
<dbReference type="WBParaSite" id="HPLM_0001003001-mRNA-1">
    <property type="protein sequence ID" value="HPLM_0001003001-mRNA-1"/>
    <property type="gene ID" value="HPLM_0001003001"/>
</dbReference>
<dbReference type="PROSITE" id="PS51285">
    <property type="entry name" value="AGC_KINASE_CTER"/>
    <property type="match status" value="1"/>
</dbReference>
<evidence type="ECO:0000256" key="12">
    <source>
        <dbReference type="ARBA" id="ARBA00048679"/>
    </source>
</evidence>
<dbReference type="SMART" id="SM00220">
    <property type="entry name" value="S_TKc"/>
    <property type="match status" value="1"/>
</dbReference>
<keyword evidence="16" id="KW-0472">Membrane</keyword>
<dbReference type="InterPro" id="IPR017441">
    <property type="entry name" value="Protein_kinase_ATP_BS"/>
</dbReference>
<dbReference type="GO" id="GO:1901888">
    <property type="term" value="P:regulation of cell junction assembly"/>
    <property type="evidence" value="ECO:0007669"/>
    <property type="project" value="TreeGrafter"/>
</dbReference>
<dbReference type="EC" id="2.7.11.1" evidence="3"/>
<comment type="subcellular location">
    <subcellularLocation>
        <location evidence="2">Cytoplasm</location>
    </subcellularLocation>
</comment>
<accession>A0A0N4WGR7</accession>
<keyword evidence="10 13" id="KW-0067">ATP-binding</keyword>
<feature type="domain" description="AGC-kinase C-terminal" evidence="18">
    <location>
        <begin position="293"/>
        <end position="357"/>
    </location>
</feature>
<reference evidence="21" key="1">
    <citation type="submission" date="2017-02" db="UniProtKB">
        <authorList>
            <consortium name="WormBaseParasite"/>
        </authorList>
    </citation>
    <scope>IDENTIFICATION</scope>
</reference>
<dbReference type="GO" id="GO:0007266">
    <property type="term" value="P:Rho protein signal transduction"/>
    <property type="evidence" value="ECO:0007669"/>
    <property type="project" value="TreeGrafter"/>
</dbReference>
<evidence type="ECO:0000256" key="11">
    <source>
        <dbReference type="ARBA" id="ARBA00047899"/>
    </source>
</evidence>
<evidence type="ECO:0000256" key="10">
    <source>
        <dbReference type="ARBA" id="ARBA00022840"/>
    </source>
</evidence>
<proteinExistence type="predicted"/>
<evidence type="ECO:0000256" key="16">
    <source>
        <dbReference type="SAM" id="Phobius"/>
    </source>
</evidence>
<keyword evidence="6" id="KW-0597">Phosphoprotein</keyword>
<dbReference type="SUPFAM" id="SSF56112">
    <property type="entry name" value="Protein kinase-like (PK-like)"/>
    <property type="match status" value="1"/>
</dbReference>
<evidence type="ECO:0000256" key="2">
    <source>
        <dbReference type="ARBA" id="ARBA00004496"/>
    </source>
</evidence>
<dbReference type="GO" id="GO:0005737">
    <property type="term" value="C:cytoplasm"/>
    <property type="evidence" value="ECO:0007669"/>
    <property type="project" value="UniProtKB-SubCell"/>
</dbReference>
<keyword evidence="20" id="KW-1185">Reference proteome</keyword>
<evidence type="ECO:0000313" key="19">
    <source>
        <dbReference type="EMBL" id="VDO39009.1"/>
    </source>
</evidence>
<dbReference type="GO" id="GO:0005524">
    <property type="term" value="F:ATP binding"/>
    <property type="evidence" value="ECO:0007669"/>
    <property type="project" value="UniProtKB-UniRule"/>
</dbReference>
<comment type="catalytic activity">
    <reaction evidence="11">
        <text>L-threonyl-[protein] + ATP = O-phospho-L-threonyl-[protein] + ADP + H(+)</text>
        <dbReference type="Rhea" id="RHEA:46608"/>
        <dbReference type="Rhea" id="RHEA-COMP:11060"/>
        <dbReference type="Rhea" id="RHEA-COMP:11605"/>
        <dbReference type="ChEBI" id="CHEBI:15378"/>
        <dbReference type="ChEBI" id="CHEBI:30013"/>
        <dbReference type="ChEBI" id="CHEBI:30616"/>
        <dbReference type="ChEBI" id="CHEBI:61977"/>
        <dbReference type="ChEBI" id="CHEBI:456216"/>
        <dbReference type="EC" id="2.7.11.1"/>
    </reaction>
</comment>
<dbReference type="PROSITE" id="PS00108">
    <property type="entry name" value="PROTEIN_KINASE_ST"/>
    <property type="match status" value="1"/>
</dbReference>
<dbReference type="PROSITE" id="PS00107">
    <property type="entry name" value="PROTEIN_KINASE_ATP"/>
    <property type="match status" value="1"/>
</dbReference>
<feature type="domain" description="Protein kinase" evidence="17">
    <location>
        <begin position="56"/>
        <end position="380"/>
    </location>
</feature>
<dbReference type="FunFam" id="1.10.510.10:FF:000024">
    <property type="entry name" value="Probable serine/threonine-protein kinase cot-1"/>
    <property type="match status" value="1"/>
</dbReference>
<feature type="binding site" evidence="13">
    <location>
        <position position="85"/>
    </location>
    <ligand>
        <name>ATP</name>
        <dbReference type="ChEBI" id="CHEBI:30616"/>
    </ligand>
</feature>
<evidence type="ECO:0000256" key="6">
    <source>
        <dbReference type="ARBA" id="ARBA00022553"/>
    </source>
</evidence>
<dbReference type="GO" id="GO:0048598">
    <property type="term" value="P:embryonic morphogenesis"/>
    <property type="evidence" value="ECO:0007669"/>
    <property type="project" value="TreeGrafter"/>
</dbReference>
<name>A0A0N4WGR7_HAEPC</name>
<comment type="catalytic activity">
    <reaction evidence="12">
        <text>L-seryl-[protein] + ATP = O-phospho-L-seryl-[protein] + ADP + H(+)</text>
        <dbReference type="Rhea" id="RHEA:17989"/>
        <dbReference type="Rhea" id="RHEA-COMP:9863"/>
        <dbReference type="Rhea" id="RHEA-COMP:11604"/>
        <dbReference type="ChEBI" id="CHEBI:15378"/>
        <dbReference type="ChEBI" id="CHEBI:29999"/>
        <dbReference type="ChEBI" id="CHEBI:30616"/>
        <dbReference type="ChEBI" id="CHEBI:83421"/>
        <dbReference type="ChEBI" id="CHEBI:456216"/>
        <dbReference type="EC" id="2.7.11.1"/>
    </reaction>
</comment>
<evidence type="ECO:0000256" key="3">
    <source>
        <dbReference type="ARBA" id="ARBA00012513"/>
    </source>
</evidence>
<keyword evidence="14" id="KW-0175">Coiled coil</keyword>
<dbReference type="AlphaFoldDB" id="A0A0N4WGR7"/>
<gene>
    <name evidence="19" type="ORF">HPLM_LOCUS10022</name>
</gene>
<dbReference type="Proteomes" id="UP000268014">
    <property type="component" value="Unassembled WGS sequence"/>
</dbReference>
<feature type="transmembrane region" description="Helical" evidence="16">
    <location>
        <begin position="509"/>
        <end position="531"/>
    </location>
</feature>
<dbReference type="GO" id="GO:0030866">
    <property type="term" value="P:cortical actin cytoskeleton organization"/>
    <property type="evidence" value="ECO:0007669"/>
    <property type="project" value="TreeGrafter"/>
</dbReference>
<dbReference type="OrthoDB" id="3638488at2759"/>
<dbReference type="GO" id="GO:0072518">
    <property type="term" value="F:Rho-dependent protein serine/threonine kinase activity"/>
    <property type="evidence" value="ECO:0007669"/>
    <property type="project" value="TreeGrafter"/>
</dbReference>
<evidence type="ECO:0000256" key="14">
    <source>
        <dbReference type="SAM" id="Coils"/>
    </source>
</evidence>
<evidence type="ECO:0000256" key="5">
    <source>
        <dbReference type="ARBA" id="ARBA00022527"/>
    </source>
</evidence>
<dbReference type="InterPro" id="IPR000961">
    <property type="entry name" value="AGC-kinase_C"/>
</dbReference>
<dbReference type="PANTHER" id="PTHR22988">
    <property type="entry name" value="MYOTONIC DYSTROPHY S/T KINASE-RELATED"/>
    <property type="match status" value="1"/>
</dbReference>
<evidence type="ECO:0000259" key="17">
    <source>
        <dbReference type="PROSITE" id="PS50011"/>
    </source>
</evidence>
<evidence type="ECO:0000256" key="4">
    <source>
        <dbReference type="ARBA" id="ARBA00022490"/>
    </source>
</evidence>
<keyword evidence="4" id="KW-0963">Cytoplasm</keyword>
<dbReference type="GO" id="GO:0005856">
    <property type="term" value="C:cytoskeleton"/>
    <property type="evidence" value="ECO:0007669"/>
    <property type="project" value="TreeGrafter"/>
</dbReference>
<evidence type="ECO:0000256" key="15">
    <source>
        <dbReference type="SAM" id="MobiDB-lite"/>
    </source>
</evidence>
<evidence type="ECO:0000313" key="21">
    <source>
        <dbReference type="WBParaSite" id="HPLM_0001003001-mRNA-1"/>
    </source>
</evidence>